<gene>
    <name evidence="2" type="ORF">DW924_06160</name>
</gene>
<evidence type="ECO:0008006" key="4">
    <source>
        <dbReference type="Google" id="ProtNLM"/>
    </source>
</evidence>
<keyword evidence="1" id="KW-0472">Membrane</keyword>
<dbReference type="RefSeq" id="WP_118364424.1">
    <property type="nucleotide sequence ID" value="NZ_QSFS01000005.1"/>
</dbReference>
<dbReference type="AlphaFoldDB" id="A0A413SRY0"/>
<reference evidence="2 3" key="1">
    <citation type="submission" date="2018-08" db="EMBL/GenBank/DDBJ databases">
        <title>A genome reference for cultivated species of the human gut microbiota.</title>
        <authorList>
            <person name="Zou Y."/>
            <person name="Xue W."/>
            <person name="Luo G."/>
        </authorList>
    </citation>
    <scope>NUCLEOTIDE SEQUENCE [LARGE SCALE GENOMIC DNA]</scope>
    <source>
        <strain evidence="2 3">AM42-8</strain>
    </source>
</reference>
<feature type="transmembrane region" description="Helical" evidence="1">
    <location>
        <begin position="7"/>
        <end position="28"/>
    </location>
</feature>
<evidence type="ECO:0000313" key="2">
    <source>
        <dbReference type="EMBL" id="RHA71079.1"/>
    </source>
</evidence>
<comment type="caution">
    <text evidence="2">The sequence shown here is derived from an EMBL/GenBank/DDBJ whole genome shotgun (WGS) entry which is preliminary data.</text>
</comment>
<evidence type="ECO:0000256" key="1">
    <source>
        <dbReference type="SAM" id="Phobius"/>
    </source>
</evidence>
<accession>A0A413SRY0</accession>
<organism evidence="2 3">
    <name type="scientific">Dorea formicigenerans</name>
    <dbReference type="NCBI Taxonomy" id="39486"/>
    <lineage>
        <taxon>Bacteria</taxon>
        <taxon>Bacillati</taxon>
        <taxon>Bacillota</taxon>
        <taxon>Clostridia</taxon>
        <taxon>Lachnospirales</taxon>
        <taxon>Lachnospiraceae</taxon>
        <taxon>Dorea</taxon>
    </lineage>
</organism>
<name>A0A413SRY0_9FIRM</name>
<protein>
    <recommendedName>
        <fullName evidence="4">SGNH/GDSL hydrolase family protein</fullName>
    </recommendedName>
</protein>
<dbReference type="EMBL" id="QSFS01000005">
    <property type="protein sequence ID" value="RHA71079.1"/>
    <property type="molecule type" value="Genomic_DNA"/>
</dbReference>
<sequence>MHNFKKIIYPIVFIILILCMNQILMLAVSPCTEFRNDIHKLETNQYDTLYIGTSHGKAGLNPNVIDEITGGKSLNMCLGGEEMVDSYYIVKEACRVNKPQKVVYELDPGYWAMKVALSPEYLAIYDEFPVSDVKAEYYMDKVWREDFRVTLFPWFLYRKGIKGAKQRLERKLSKEYQEYSDSFYSNDWQKYTEKGQIAISRNTPFNASEDIVLWDRKKLNSEAVEAFGKLVKLCKKEGIELMVVTAPVPQETFEKYKSNFEDADKFFTNYMSEQGVDYYNFNYIDIPGFDRSINGFSDYEGHMYEDQAEIFSKAIAGLF</sequence>
<keyword evidence="1" id="KW-1133">Transmembrane helix</keyword>
<proteinExistence type="predicted"/>
<dbReference type="Proteomes" id="UP000285642">
    <property type="component" value="Unassembled WGS sequence"/>
</dbReference>
<evidence type="ECO:0000313" key="3">
    <source>
        <dbReference type="Proteomes" id="UP000285642"/>
    </source>
</evidence>
<keyword evidence="1" id="KW-0812">Transmembrane</keyword>